<dbReference type="GO" id="GO:0003723">
    <property type="term" value="F:RNA binding"/>
    <property type="evidence" value="ECO:0007669"/>
    <property type="project" value="InterPro"/>
</dbReference>
<dbReference type="SUPFAM" id="SSF48371">
    <property type="entry name" value="ARM repeat"/>
    <property type="match status" value="1"/>
</dbReference>
<accession>A0A8T0PTL8</accession>
<feature type="domain" description="PUM-HD" evidence="4">
    <location>
        <begin position="1"/>
        <end position="80"/>
    </location>
</feature>
<dbReference type="InterPro" id="IPR001313">
    <property type="entry name" value="Pumilio_RNA-bd_rpt"/>
</dbReference>
<reference evidence="5" key="1">
    <citation type="submission" date="2020-05" db="EMBL/GenBank/DDBJ databases">
        <title>WGS assembly of Panicum virgatum.</title>
        <authorList>
            <person name="Lovell J.T."/>
            <person name="Jenkins J."/>
            <person name="Shu S."/>
            <person name="Juenger T.E."/>
            <person name="Schmutz J."/>
        </authorList>
    </citation>
    <scope>NUCLEOTIDE SEQUENCE</scope>
    <source>
        <strain evidence="5">AP13</strain>
    </source>
</reference>
<dbReference type="OrthoDB" id="639054at2759"/>
<evidence type="ECO:0000256" key="1">
    <source>
        <dbReference type="ARBA" id="ARBA00022737"/>
    </source>
</evidence>
<keyword evidence="6" id="KW-1185">Reference proteome</keyword>
<feature type="repeat" description="Pumilio" evidence="3">
    <location>
        <begin position="16"/>
        <end position="54"/>
    </location>
</feature>
<dbReference type="PROSITE" id="PS50303">
    <property type="entry name" value="PUM_HD"/>
    <property type="match status" value="1"/>
</dbReference>
<dbReference type="InterPro" id="IPR016024">
    <property type="entry name" value="ARM-type_fold"/>
</dbReference>
<evidence type="ECO:0000256" key="3">
    <source>
        <dbReference type="PROSITE-ProRule" id="PRU00317"/>
    </source>
</evidence>
<dbReference type="EMBL" id="CM029051">
    <property type="protein sequence ID" value="KAG2564278.1"/>
    <property type="molecule type" value="Genomic_DNA"/>
</dbReference>
<name>A0A8T0PTL8_PANVG</name>
<dbReference type="GO" id="GO:0006417">
    <property type="term" value="P:regulation of translation"/>
    <property type="evidence" value="ECO:0007669"/>
    <property type="project" value="UniProtKB-KW"/>
</dbReference>
<keyword evidence="1" id="KW-0677">Repeat</keyword>
<dbReference type="InterPro" id="IPR033133">
    <property type="entry name" value="PUM-HD"/>
</dbReference>
<keyword evidence="2" id="KW-0810">Translation regulation</keyword>
<dbReference type="InterPro" id="IPR011989">
    <property type="entry name" value="ARM-like"/>
</dbReference>
<dbReference type="AlphaFoldDB" id="A0A8T0PTL8"/>
<dbReference type="Gene3D" id="1.25.10.10">
    <property type="entry name" value="Leucine-rich Repeat Variant"/>
    <property type="match status" value="1"/>
</dbReference>
<dbReference type="PROSITE" id="PS50302">
    <property type="entry name" value="PUM"/>
    <property type="match status" value="1"/>
</dbReference>
<proteinExistence type="predicted"/>
<dbReference type="Pfam" id="PF00806">
    <property type="entry name" value="PUF"/>
    <property type="match status" value="1"/>
</dbReference>
<protein>
    <recommendedName>
        <fullName evidence="4">PUM-HD domain-containing protein</fullName>
    </recommendedName>
</protein>
<dbReference type="Proteomes" id="UP000823388">
    <property type="component" value="Chromosome 8K"/>
</dbReference>
<gene>
    <name evidence="5" type="ORF">PVAP13_8KG245428</name>
</gene>
<evidence type="ECO:0000256" key="2">
    <source>
        <dbReference type="ARBA" id="ARBA00022845"/>
    </source>
</evidence>
<evidence type="ECO:0000313" key="5">
    <source>
        <dbReference type="EMBL" id="KAG2564278.1"/>
    </source>
</evidence>
<evidence type="ECO:0000259" key="4">
    <source>
        <dbReference type="PROSITE" id="PS50303"/>
    </source>
</evidence>
<organism evidence="5 6">
    <name type="scientific">Panicum virgatum</name>
    <name type="common">Blackwell switchgrass</name>
    <dbReference type="NCBI Taxonomy" id="38727"/>
    <lineage>
        <taxon>Eukaryota</taxon>
        <taxon>Viridiplantae</taxon>
        <taxon>Streptophyta</taxon>
        <taxon>Embryophyta</taxon>
        <taxon>Tracheophyta</taxon>
        <taxon>Spermatophyta</taxon>
        <taxon>Magnoliopsida</taxon>
        <taxon>Liliopsida</taxon>
        <taxon>Poales</taxon>
        <taxon>Poaceae</taxon>
        <taxon>PACMAD clade</taxon>
        <taxon>Panicoideae</taxon>
        <taxon>Panicodae</taxon>
        <taxon>Paniceae</taxon>
        <taxon>Panicinae</taxon>
        <taxon>Panicum</taxon>
        <taxon>Panicum sect. Hiantes</taxon>
    </lineage>
</organism>
<evidence type="ECO:0000313" key="6">
    <source>
        <dbReference type="Proteomes" id="UP000823388"/>
    </source>
</evidence>
<comment type="caution">
    <text evidence="5">The sequence shown here is derived from an EMBL/GenBank/DDBJ whole genome shotgun (WGS) entry which is preliminary data.</text>
</comment>
<sequence length="100" mass="11551">MPELRDHEDRQAITREIVDNGGGCLDMTINPYANYVIQRMVFMAEEEQVRLLVDEASRNVAYLRRYSHGQHVLAAMERFLSAKAGRQVFLVPRPPLLTHQ</sequence>